<dbReference type="AlphaFoldDB" id="A0A1I8FX50"/>
<proteinExistence type="predicted"/>
<sequence>MDKLFCCTTNRWSVSDRTSESQHLRSADGGSQLAQLQLLANLQKSANQRICMSGWLLKSPRPAGGKGGGGGPTKRFKPGNRQWHRRYFVLTRLTPSSAELEPSAQYQLYYYTDHSMSAVRGQILVDTIRALATLVPPPLRLARTLARDQRNRLHHQQPFLSFECIQRHRKERPRLFYLLADSLADMQHWAEELRLATGGLRCASSRDSEGAYRDETDSGLGRGTLELAEQTVKASLDGYVNLQGAGGGAGGGDSIDSLQSVGCEDTAAATLKSLTLHTGTEANNEASSSFRQHYATLDMPKSATSTLDSTDGPSCSGVDSKPTEQLNQGRQKSAAASVEDQLLYPEIDWLRTRALAEIGRSQRH</sequence>
<dbReference type="SUPFAM" id="SSF50729">
    <property type="entry name" value="PH domain-like"/>
    <property type="match status" value="1"/>
</dbReference>
<reference evidence="2" key="1">
    <citation type="submission" date="2016-11" db="UniProtKB">
        <authorList>
            <consortium name="WormBaseParasite"/>
        </authorList>
    </citation>
    <scope>IDENTIFICATION</scope>
</reference>
<dbReference type="InterPro" id="IPR001849">
    <property type="entry name" value="PH_domain"/>
</dbReference>
<name>A0A1I8FX50_9PLAT</name>
<protein>
    <submittedName>
        <fullName evidence="2">PH domain-containing protein</fullName>
    </submittedName>
</protein>
<dbReference type="InterPro" id="IPR011993">
    <property type="entry name" value="PH-like_dom_sf"/>
</dbReference>
<dbReference type="PROSITE" id="PS50003">
    <property type="entry name" value="PH_DOMAIN"/>
    <property type="match status" value="1"/>
</dbReference>
<accession>A0A1I8FX50</accession>
<organism evidence="1 2">
    <name type="scientific">Macrostomum lignano</name>
    <dbReference type="NCBI Taxonomy" id="282301"/>
    <lineage>
        <taxon>Eukaryota</taxon>
        <taxon>Metazoa</taxon>
        <taxon>Spiralia</taxon>
        <taxon>Lophotrochozoa</taxon>
        <taxon>Platyhelminthes</taxon>
        <taxon>Rhabditophora</taxon>
        <taxon>Macrostomorpha</taxon>
        <taxon>Macrostomida</taxon>
        <taxon>Macrostomidae</taxon>
        <taxon>Macrostomum</taxon>
    </lineage>
</organism>
<dbReference type="WBParaSite" id="maker-uti_cns_0000250-snap-gene-2.5-mRNA-1">
    <property type="protein sequence ID" value="maker-uti_cns_0000250-snap-gene-2.5-mRNA-1"/>
    <property type="gene ID" value="maker-uti_cns_0000250-snap-gene-2.5"/>
</dbReference>
<evidence type="ECO:0000313" key="1">
    <source>
        <dbReference type="Proteomes" id="UP000095280"/>
    </source>
</evidence>
<dbReference type="Gene3D" id="2.30.29.30">
    <property type="entry name" value="Pleckstrin-homology domain (PH domain)/Phosphotyrosine-binding domain (PTB)"/>
    <property type="match status" value="1"/>
</dbReference>
<keyword evidence="1" id="KW-1185">Reference proteome</keyword>
<dbReference type="Proteomes" id="UP000095280">
    <property type="component" value="Unplaced"/>
</dbReference>
<evidence type="ECO:0000313" key="2">
    <source>
        <dbReference type="WBParaSite" id="maker-uti_cns_0000250-snap-gene-2.5-mRNA-1"/>
    </source>
</evidence>
<dbReference type="SMART" id="SM00233">
    <property type="entry name" value="PH"/>
    <property type="match status" value="1"/>
</dbReference>